<dbReference type="InterPro" id="IPR011330">
    <property type="entry name" value="Glyco_hydro/deAcase_b/a-brl"/>
</dbReference>
<evidence type="ECO:0000256" key="2">
    <source>
        <dbReference type="ARBA" id="ARBA00022723"/>
    </source>
</evidence>
<comment type="caution">
    <text evidence="6">The sequence shown here is derived from an EMBL/GenBank/DDBJ whole genome shotgun (WGS) entry which is preliminary data.</text>
</comment>
<name>A0A832I8K9_9THEM</name>
<dbReference type="Gene3D" id="2.70.98.30">
    <property type="entry name" value="Golgi alpha-mannosidase II, domain 4"/>
    <property type="match status" value="1"/>
</dbReference>
<dbReference type="Gene3D" id="3.20.110.10">
    <property type="entry name" value="Glycoside hydrolase 38, N terminal domain"/>
    <property type="match status" value="1"/>
</dbReference>
<dbReference type="InterPro" id="IPR037094">
    <property type="entry name" value="Glyco_hydro_38_cen_sf"/>
</dbReference>
<proteinExistence type="inferred from homology"/>
<keyword evidence="4" id="KW-0326">Glycosidase</keyword>
<dbReference type="GO" id="GO:0006013">
    <property type="term" value="P:mannose metabolic process"/>
    <property type="evidence" value="ECO:0007669"/>
    <property type="project" value="InterPro"/>
</dbReference>
<evidence type="ECO:0000256" key="3">
    <source>
        <dbReference type="ARBA" id="ARBA00022801"/>
    </source>
</evidence>
<keyword evidence="2" id="KW-0479">Metal-binding</keyword>
<dbReference type="GO" id="GO:0046872">
    <property type="term" value="F:metal ion binding"/>
    <property type="evidence" value="ECO:0007669"/>
    <property type="project" value="UniProtKB-KW"/>
</dbReference>
<evidence type="ECO:0000256" key="4">
    <source>
        <dbReference type="ARBA" id="ARBA00023295"/>
    </source>
</evidence>
<dbReference type="Gene3D" id="1.20.1270.50">
    <property type="entry name" value="Glycoside hydrolase family 38, central domain"/>
    <property type="match status" value="1"/>
</dbReference>
<dbReference type="PANTHER" id="PTHR46017">
    <property type="entry name" value="ALPHA-MANNOSIDASE 2C1"/>
    <property type="match status" value="1"/>
</dbReference>
<accession>A0A832I8K9</accession>
<protein>
    <recommendedName>
        <fullName evidence="5">Glycoside hydrolase family 38 central domain-containing protein</fullName>
    </recommendedName>
</protein>
<dbReference type="SUPFAM" id="SSF88688">
    <property type="entry name" value="Families 57/38 glycoside transferase middle domain"/>
    <property type="match status" value="1"/>
</dbReference>
<dbReference type="InterPro" id="IPR011013">
    <property type="entry name" value="Gal_mutarotase_sf_dom"/>
</dbReference>
<evidence type="ECO:0000259" key="5">
    <source>
        <dbReference type="SMART" id="SM00872"/>
    </source>
</evidence>
<dbReference type="Pfam" id="PF01074">
    <property type="entry name" value="Glyco_hydro_38N"/>
    <property type="match status" value="1"/>
</dbReference>
<feature type="domain" description="Glycoside hydrolase family 38 central" evidence="5">
    <location>
        <begin position="273"/>
        <end position="346"/>
    </location>
</feature>
<dbReference type="InterPro" id="IPR000602">
    <property type="entry name" value="Glyco_hydro_38_N"/>
</dbReference>
<dbReference type="SMART" id="SM00872">
    <property type="entry name" value="Alpha-mann_mid"/>
    <property type="match status" value="1"/>
</dbReference>
<dbReference type="AlphaFoldDB" id="A0A832I8K9"/>
<sequence length="815" mass="93662">MKRVFVVTHTHWDREWYTTFEVYRQRLSILLSQLVSILKTEDTFKHFHLDGQTVVLEDFVENDGTKEEFFELVRQGKIAVGPWYVLPDEFLISGESFIRNYLYSQQVAKRFNVPLSRVAYLPDMFGHNAYTPTILKGLGMEWAVVWRGVDDVKGTSFVWSSPMGESIDTVYLVHSYSNAAHWGQDEERFKSHLLSEAKLLAKLDPDNEPLLMNGTDHEIPRADVGKILKEISNQEMEFVHASLEEYVSQLKKPRESLSGELRSPKRAPILKDVLSARIWEKLMQYEAERLYLHYVEPLFATAKLGGIDLPLESLWYGWKLILQCHPHDSLCGCSVDEVHKNVQDRLARAINHGKAILVRALLEMCGKPVDKMGITLFNPTESEYDGVVELNVRLPEGEWKLVGEEGEVIDHVLIPIEDVQQDLNTLIDFYSHPSTIDVFKDQGRWYKCFLKTPVEGLSFKQLSFVHGERQKAGTFESIFTIQQNGTLRAEHDGKSLENLCYVEDVEDVGDEYNYSYACKEKYDSKNCIAEIETLIDSSFFKRVEARFSLEVPAQIAADRKSRSRQTVSIPFRFVYTFHRDMKRVDVDVFFNNIAKDHRMSVVFPLKGLSELISDGYFGPVKRSIQKLEGDYSSWSELPENQFPTYWFVSVPQYRMTIIPKGLREVFVDEKGLHLTILRSVGWLSRNDLITRPGHAGPGFETPEAQGLGEHRVSFSIIFHDEYNIENVYKAVRECAIAPLAVQARFEKLPRIDIGVEKGFLSAFKPSEEGVILRLFCPDGSSPSMKTTRRAIEVDFAEEPLSEKTKIKHVKTWLIH</sequence>
<dbReference type="PANTHER" id="PTHR46017:SF2">
    <property type="entry name" value="MANNOSYLGLYCERATE HYDROLASE"/>
    <property type="match status" value="1"/>
</dbReference>
<dbReference type="GO" id="GO:0030246">
    <property type="term" value="F:carbohydrate binding"/>
    <property type="evidence" value="ECO:0007669"/>
    <property type="project" value="InterPro"/>
</dbReference>
<dbReference type="InterPro" id="IPR027291">
    <property type="entry name" value="Glyco_hydro_38_N_sf"/>
</dbReference>
<gene>
    <name evidence="6" type="ORF">ENW55_06145</name>
</gene>
<organism evidence="6">
    <name type="scientific">Pseudothermotoga hypogea</name>
    <dbReference type="NCBI Taxonomy" id="57487"/>
    <lineage>
        <taxon>Bacteria</taxon>
        <taxon>Thermotogati</taxon>
        <taxon>Thermotogota</taxon>
        <taxon>Thermotogae</taxon>
        <taxon>Thermotogales</taxon>
        <taxon>Thermotogaceae</taxon>
        <taxon>Pseudothermotoga</taxon>
    </lineage>
</organism>
<dbReference type="InterPro" id="IPR015341">
    <property type="entry name" value="Glyco_hydro_38_cen"/>
</dbReference>
<dbReference type="GO" id="GO:0004559">
    <property type="term" value="F:alpha-mannosidase activity"/>
    <property type="evidence" value="ECO:0007669"/>
    <property type="project" value="InterPro"/>
</dbReference>
<evidence type="ECO:0000256" key="1">
    <source>
        <dbReference type="ARBA" id="ARBA00009792"/>
    </source>
</evidence>
<dbReference type="GO" id="GO:0009313">
    <property type="term" value="P:oligosaccharide catabolic process"/>
    <property type="evidence" value="ECO:0007669"/>
    <property type="project" value="TreeGrafter"/>
</dbReference>
<dbReference type="Pfam" id="PF09261">
    <property type="entry name" value="Alpha-mann_mid"/>
    <property type="match status" value="1"/>
</dbReference>
<dbReference type="SUPFAM" id="SSF88713">
    <property type="entry name" value="Glycoside hydrolase/deacetylase"/>
    <property type="match status" value="1"/>
</dbReference>
<dbReference type="EMBL" id="DTKQ01000048">
    <property type="protein sequence ID" value="HGZ79545.1"/>
    <property type="molecule type" value="Genomic_DNA"/>
</dbReference>
<reference evidence="6" key="1">
    <citation type="journal article" date="2020" name="mSystems">
        <title>Genome- and Community-Level Interaction Insights into Carbon Utilization and Element Cycling Functions of Hydrothermarchaeota in Hydrothermal Sediment.</title>
        <authorList>
            <person name="Zhou Z."/>
            <person name="Liu Y."/>
            <person name="Xu W."/>
            <person name="Pan J."/>
            <person name="Luo Z.H."/>
            <person name="Li M."/>
        </authorList>
    </citation>
    <scope>NUCLEOTIDE SEQUENCE [LARGE SCALE GENOMIC DNA]</scope>
    <source>
        <strain evidence="6">SpSt-86</strain>
    </source>
</reference>
<dbReference type="InterPro" id="IPR028995">
    <property type="entry name" value="Glyco_hydro_57/38_cen_sf"/>
</dbReference>
<comment type="similarity">
    <text evidence="1">Belongs to the glycosyl hydrolase 38 family.</text>
</comment>
<dbReference type="SUPFAM" id="SSF74650">
    <property type="entry name" value="Galactose mutarotase-like"/>
    <property type="match status" value="1"/>
</dbReference>
<evidence type="ECO:0000313" key="6">
    <source>
        <dbReference type="EMBL" id="HGZ79545.1"/>
    </source>
</evidence>
<keyword evidence="3" id="KW-0378">Hydrolase</keyword>